<name>X1NRL2_9ZZZZ</name>
<accession>X1NRL2</accession>
<evidence type="ECO:0000313" key="1">
    <source>
        <dbReference type="EMBL" id="GAI46233.1"/>
    </source>
</evidence>
<gene>
    <name evidence="1" type="ORF">S06H3_41697</name>
</gene>
<organism evidence="1">
    <name type="scientific">marine sediment metagenome</name>
    <dbReference type="NCBI Taxonomy" id="412755"/>
    <lineage>
        <taxon>unclassified sequences</taxon>
        <taxon>metagenomes</taxon>
        <taxon>ecological metagenomes</taxon>
    </lineage>
</organism>
<dbReference type="AlphaFoldDB" id="X1NRL2"/>
<comment type="caution">
    <text evidence="1">The sequence shown here is derived from an EMBL/GenBank/DDBJ whole genome shotgun (WGS) entry which is preliminary data.</text>
</comment>
<protein>
    <submittedName>
        <fullName evidence="1">Uncharacterized protein</fullName>
    </submittedName>
</protein>
<dbReference type="EMBL" id="BARV01025726">
    <property type="protein sequence ID" value="GAI46233.1"/>
    <property type="molecule type" value="Genomic_DNA"/>
</dbReference>
<sequence>MKSVTIQADNFDKARRAIRENKGMLEEIQLDKQGIYLRK</sequence>
<reference evidence="1" key="1">
    <citation type="journal article" date="2014" name="Front. Microbiol.">
        <title>High frequency of phylogenetically diverse reductive dehalogenase-homologous genes in deep subseafloor sedimentary metagenomes.</title>
        <authorList>
            <person name="Kawai M."/>
            <person name="Futagami T."/>
            <person name="Toyoda A."/>
            <person name="Takaki Y."/>
            <person name="Nishi S."/>
            <person name="Hori S."/>
            <person name="Arai W."/>
            <person name="Tsubouchi T."/>
            <person name="Morono Y."/>
            <person name="Uchiyama I."/>
            <person name="Ito T."/>
            <person name="Fujiyama A."/>
            <person name="Inagaki F."/>
            <person name="Takami H."/>
        </authorList>
    </citation>
    <scope>NUCLEOTIDE SEQUENCE</scope>
    <source>
        <strain evidence="1">Expedition CK06-06</strain>
    </source>
</reference>
<proteinExistence type="predicted"/>